<evidence type="ECO:0000256" key="1">
    <source>
        <dbReference type="ARBA" id="ARBA00008925"/>
    </source>
</evidence>
<dbReference type="EMBL" id="LCHM01000049">
    <property type="protein sequence ID" value="KKT35725.1"/>
    <property type="molecule type" value="Genomic_DNA"/>
</dbReference>
<comment type="caution">
    <text evidence="10">The sequence shown here is derived from an EMBL/GenBank/DDBJ whole genome shotgun (WGS) entry which is preliminary data.</text>
</comment>
<dbReference type="GO" id="GO:0008270">
    <property type="term" value="F:zinc ion binding"/>
    <property type="evidence" value="ECO:0007669"/>
    <property type="project" value="UniProtKB-KW"/>
</dbReference>
<evidence type="ECO:0000256" key="7">
    <source>
        <dbReference type="SAM" id="Coils"/>
    </source>
</evidence>
<evidence type="ECO:0000256" key="6">
    <source>
        <dbReference type="PROSITE-ProRule" id="PRU00510"/>
    </source>
</evidence>
<feature type="coiled-coil region" evidence="7">
    <location>
        <begin position="6"/>
        <end position="33"/>
    </location>
</feature>
<dbReference type="Proteomes" id="UP000034617">
    <property type="component" value="Unassembled WGS sequence"/>
</dbReference>
<sequence length="121" mass="13937">MQNFPNELLSEIRVQLEEEKKLLEARIDELVKQDPFSDPDRLTDNAASDRDADEESAHDRFTAIIEELRMKRKKIDDALLRVSTGDYGFCTKCGNMIDTDRLSILPTATLCKTCEEKKKRT</sequence>
<evidence type="ECO:0000313" key="11">
    <source>
        <dbReference type="Proteomes" id="UP000034617"/>
    </source>
</evidence>
<gene>
    <name evidence="10" type="ORF">UW22_C0049G0005</name>
</gene>
<proteinExistence type="inferred from homology"/>
<protein>
    <submittedName>
        <fullName evidence="10">Transcriptional regulator, TraR/DksA family</fullName>
    </submittedName>
</protein>
<dbReference type="InterPro" id="IPR000962">
    <property type="entry name" value="Znf_DskA_TraR"/>
</dbReference>
<dbReference type="PROSITE" id="PS01030">
    <property type="entry name" value="RNA_POL_M_15KD"/>
    <property type="match status" value="1"/>
</dbReference>
<keyword evidence="5" id="KW-0804">Transcription</keyword>
<evidence type="ECO:0000256" key="2">
    <source>
        <dbReference type="ARBA" id="ARBA00022723"/>
    </source>
</evidence>
<dbReference type="Gene3D" id="1.20.120.910">
    <property type="entry name" value="DksA, coiled-coil domain"/>
    <property type="match status" value="1"/>
</dbReference>
<evidence type="ECO:0000259" key="9">
    <source>
        <dbReference type="Pfam" id="PF01258"/>
    </source>
</evidence>
<feature type="compositionally biased region" description="Basic and acidic residues" evidence="8">
    <location>
        <begin position="38"/>
        <end position="58"/>
    </location>
</feature>
<feature type="zinc finger region" description="dksA C4-type" evidence="6">
    <location>
        <begin position="90"/>
        <end position="114"/>
    </location>
</feature>
<dbReference type="PANTHER" id="PTHR33823">
    <property type="entry name" value="RNA POLYMERASE-BINDING TRANSCRIPTION FACTOR DKSA-RELATED"/>
    <property type="match status" value="1"/>
</dbReference>
<dbReference type="PANTHER" id="PTHR33823:SF4">
    <property type="entry name" value="GENERAL STRESS PROTEIN 16O"/>
    <property type="match status" value="1"/>
</dbReference>
<dbReference type="PROSITE" id="PS51128">
    <property type="entry name" value="ZF_DKSA_2"/>
    <property type="match status" value="1"/>
</dbReference>
<reference evidence="10 11" key="1">
    <citation type="journal article" date="2015" name="Nature">
        <title>rRNA introns, odd ribosomes, and small enigmatic genomes across a large radiation of phyla.</title>
        <authorList>
            <person name="Brown C.T."/>
            <person name="Hug L.A."/>
            <person name="Thomas B.C."/>
            <person name="Sharon I."/>
            <person name="Castelle C.J."/>
            <person name="Singh A."/>
            <person name="Wilkins M.J."/>
            <person name="Williams K.H."/>
            <person name="Banfield J.F."/>
        </authorList>
    </citation>
    <scope>NUCLEOTIDE SEQUENCE [LARGE SCALE GENOMIC DNA]</scope>
</reference>
<name>A0A0G1GMH7_9BACT</name>
<organism evidence="10 11">
    <name type="scientific">Candidatus Gottesmanbacteria bacterium GW2011_GWB1_44_11c</name>
    <dbReference type="NCBI Taxonomy" id="1618447"/>
    <lineage>
        <taxon>Bacteria</taxon>
        <taxon>Candidatus Gottesmaniibacteriota</taxon>
    </lineage>
</organism>
<keyword evidence="2" id="KW-0479">Metal-binding</keyword>
<evidence type="ECO:0000256" key="3">
    <source>
        <dbReference type="ARBA" id="ARBA00022771"/>
    </source>
</evidence>
<dbReference type="Pfam" id="PF01258">
    <property type="entry name" value="zf-dskA_traR"/>
    <property type="match status" value="1"/>
</dbReference>
<keyword evidence="7" id="KW-0175">Coiled coil</keyword>
<evidence type="ECO:0000313" key="10">
    <source>
        <dbReference type="EMBL" id="KKT35725.1"/>
    </source>
</evidence>
<accession>A0A0G1GMH7</accession>
<feature type="region of interest" description="Disordered" evidence="8">
    <location>
        <begin position="34"/>
        <end position="58"/>
    </location>
</feature>
<evidence type="ECO:0000256" key="4">
    <source>
        <dbReference type="ARBA" id="ARBA00022833"/>
    </source>
</evidence>
<evidence type="ECO:0000256" key="8">
    <source>
        <dbReference type="SAM" id="MobiDB-lite"/>
    </source>
</evidence>
<keyword evidence="3" id="KW-0863">Zinc-finger</keyword>
<keyword evidence="4" id="KW-0862">Zinc</keyword>
<dbReference type="InterPro" id="IPR019761">
    <property type="entry name" value="DNA-dir_RNA_pol-M_15_CS"/>
</dbReference>
<feature type="domain" description="Zinc finger DksA/TraR C4-type" evidence="9">
    <location>
        <begin position="85"/>
        <end position="119"/>
    </location>
</feature>
<evidence type="ECO:0000256" key="5">
    <source>
        <dbReference type="ARBA" id="ARBA00023163"/>
    </source>
</evidence>
<comment type="similarity">
    <text evidence="1">Belongs to the archaeal RpoM/eukaryotic RPA12/RPB9/RPC11 RNA polymerase family.</text>
</comment>
<dbReference type="AlphaFoldDB" id="A0A0G1GMH7"/>
<dbReference type="SUPFAM" id="SSF57716">
    <property type="entry name" value="Glucocorticoid receptor-like (DNA-binding domain)"/>
    <property type="match status" value="1"/>
</dbReference>